<sequence length="227" mass="26154">MQRPQVVSPQEWQAARDALLVKEKELTHALDRLAAQRRRLPMVALDPSYRFVAPDGAEVGLTDLFDGRRQLVVYHFMREPGHDHLCPGCSTFTDNLAEHSQAHLGARDTRLILMSRAPQEEIEPVRRRMGWTVPWYSCHGTTFHDDLRIDGFALSVLLRDEDSDEVFRTYATTGRGVDRLRLDFNLLDLTPFGRQEAWEDSPDGWPQTPTMQWLRPHDEYPIGAHRG</sequence>
<dbReference type="Proteomes" id="UP000660611">
    <property type="component" value="Unassembled WGS sequence"/>
</dbReference>
<name>A0A919PKP7_9ACTN</name>
<dbReference type="InterPro" id="IPR036249">
    <property type="entry name" value="Thioredoxin-like_sf"/>
</dbReference>
<evidence type="ECO:0008006" key="3">
    <source>
        <dbReference type="Google" id="ProtNLM"/>
    </source>
</evidence>
<evidence type="ECO:0000313" key="2">
    <source>
        <dbReference type="Proteomes" id="UP000660611"/>
    </source>
</evidence>
<keyword evidence="2" id="KW-1185">Reference proteome</keyword>
<accession>A0A919PKP7</accession>
<dbReference type="RefSeq" id="WP_203845781.1">
    <property type="nucleotide sequence ID" value="NZ_BAAAVW010000006.1"/>
</dbReference>
<dbReference type="AlphaFoldDB" id="A0A919PKP7"/>
<reference evidence="1" key="1">
    <citation type="submission" date="2021-01" db="EMBL/GenBank/DDBJ databases">
        <title>Whole genome shotgun sequence of Dactylosporangium siamense NBRC 106093.</title>
        <authorList>
            <person name="Komaki H."/>
            <person name="Tamura T."/>
        </authorList>
    </citation>
    <scope>NUCLEOTIDE SEQUENCE</scope>
    <source>
        <strain evidence="1">NBRC 106093</strain>
    </source>
</reference>
<gene>
    <name evidence="1" type="ORF">Dsi01nite_019690</name>
</gene>
<comment type="caution">
    <text evidence="1">The sequence shown here is derived from an EMBL/GenBank/DDBJ whole genome shotgun (WGS) entry which is preliminary data.</text>
</comment>
<dbReference type="SUPFAM" id="SSF52833">
    <property type="entry name" value="Thioredoxin-like"/>
    <property type="match status" value="1"/>
</dbReference>
<protein>
    <recommendedName>
        <fullName evidence="3">DUF899 domain-containing protein</fullName>
    </recommendedName>
</protein>
<evidence type="ECO:0000313" key="1">
    <source>
        <dbReference type="EMBL" id="GIG43928.1"/>
    </source>
</evidence>
<organism evidence="1 2">
    <name type="scientific">Dactylosporangium siamense</name>
    <dbReference type="NCBI Taxonomy" id="685454"/>
    <lineage>
        <taxon>Bacteria</taxon>
        <taxon>Bacillati</taxon>
        <taxon>Actinomycetota</taxon>
        <taxon>Actinomycetes</taxon>
        <taxon>Micromonosporales</taxon>
        <taxon>Micromonosporaceae</taxon>
        <taxon>Dactylosporangium</taxon>
    </lineage>
</organism>
<dbReference type="Pfam" id="PF05988">
    <property type="entry name" value="DUF899"/>
    <property type="match status" value="1"/>
</dbReference>
<proteinExistence type="predicted"/>
<dbReference type="EMBL" id="BONQ01000029">
    <property type="protein sequence ID" value="GIG43928.1"/>
    <property type="molecule type" value="Genomic_DNA"/>
</dbReference>
<dbReference type="InterPro" id="IPR010296">
    <property type="entry name" value="DUF899_thioredox"/>
</dbReference>